<protein>
    <submittedName>
        <fullName evidence="2">Uncharacterized protein</fullName>
    </submittedName>
</protein>
<evidence type="ECO:0000313" key="3">
    <source>
        <dbReference type="Proteomes" id="UP001174909"/>
    </source>
</evidence>
<evidence type="ECO:0000313" key="2">
    <source>
        <dbReference type="EMBL" id="CAI8030220.1"/>
    </source>
</evidence>
<accession>A0AA35WXG4</accession>
<comment type="caution">
    <text evidence="2">The sequence shown here is derived from an EMBL/GenBank/DDBJ whole genome shotgun (WGS) entry which is preliminary data.</text>
</comment>
<dbReference type="AlphaFoldDB" id="A0AA35WXG4"/>
<dbReference type="Proteomes" id="UP001174909">
    <property type="component" value="Unassembled WGS sequence"/>
</dbReference>
<evidence type="ECO:0000256" key="1">
    <source>
        <dbReference type="SAM" id="MobiDB-lite"/>
    </source>
</evidence>
<feature type="compositionally biased region" description="Basic residues" evidence="1">
    <location>
        <begin position="1"/>
        <end position="16"/>
    </location>
</feature>
<sequence length="31" mass="3509">MCRKHSRPTPRKHNPRVHTPGSCAARVTVLD</sequence>
<dbReference type="EMBL" id="CASHTH010002465">
    <property type="protein sequence ID" value="CAI8030220.1"/>
    <property type="molecule type" value="Genomic_DNA"/>
</dbReference>
<feature type="region of interest" description="Disordered" evidence="1">
    <location>
        <begin position="1"/>
        <end position="31"/>
    </location>
</feature>
<keyword evidence="3" id="KW-1185">Reference proteome</keyword>
<organism evidence="2 3">
    <name type="scientific">Geodia barretti</name>
    <name type="common">Barrett's horny sponge</name>
    <dbReference type="NCBI Taxonomy" id="519541"/>
    <lineage>
        <taxon>Eukaryota</taxon>
        <taxon>Metazoa</taxon>
        <taxon>Porifera</taxon>
        <taxon>Demospongiae</taxon>
        <taxon>Heteroscleromorpha</taxon>
        <taxon>Tetractinellida</taxon>
        <taxon>Astrophorina</taxon>
        <taxon>Geodiidae</taxon>
        <taxon>Geodia</taxon>
    </lineage>
</organism>
<reference evidence="2" key="1">
    <citation type="submission" date="2023-03" db="EMBL/GenBank/DDBJ databases">
        <authorList>
            <person name="Steffen K."/>
            <person name="Cardenas P."/>
        </authorList>
    </citation>
    <scope>NUCLEOTIDE SEQUENCE</scope>
</reference>
<proteinExistence type="predicted"/>
<name>A0AA35WXG4_GEOBA</name>
<gene>
    <name evidence="2" type="ORF">GBAR_LOCUS17138</name>
</gene>